<sequence length="240" mass="27708">MNIQLNTHTINSLEVAEMVERNHRDVMRDIRNIVSQLGERKIAHTPYFLETKYEHEQNGQLYPMFLLTKKGCELYSTRMTGTKGTIFAVAYIERFNQMEQVIQQNLPTDPLELALTAALETRKEVAEIKEDVDFLKDNMRINTYQEKQLQDIVKRKVMASLGGYKSTAYEMLANKAFKSAWRDFKNHFGISTYKELPATKFDEGIQLLGFWEPSASMKFEIAAYNTQPAGATDSGWEVRN</sequence>
<dbReference type="InterPro" id="IPR014054">
    <property type="entry name" value="Phage_regulatory_Rha"/>
</dbReference>
<reference evidence="3" key="1">
    <citation type="journal article" date="2019" name="Int. J. Syst. Evol. Microbiol.">
        <title>The Global Catalogue of Microorganisms (GCM) 10K type strain sequencing project: providing services to taxonomists for standard genome sequencing and annotation.</title>
        <authorList>
            <consortium name="The Broad Institute Genomics Platform"/>
            <consortium name="The Broad Institute Genome Sequencing Center for Infectious Disease"/>
            <person name="Wu L."/>
            <person name="Ma J."/>
        </authorList>
    </citation>
    <scope>NUCLEOTIDE SEQUENCE [LARGE SCALE GENOMIC DNA]</scope>
    <source>
        <strain evidence="3">KCTC 33522</strain>
    </source>
</reference>
<dbReference type="RefSeq" id="WP_380146802.1">
    <property type="nucleotide sequence ID" value="NZ_JBHUOR010000018.1"/>
</dbReference>
<feature type="domain" description="ORF6C" evidence="1">
    <location>
        <begin position="111"/>
        <end position="221"/>
    </location>
</feature>
<dbReference type="Pfam" id="PF10552">
    <property type="entry name" value="ORF6C"/>
    <property type="match status" value="1"/>
</dbReference>
<dbReference type="EMBL" id="JBHUOR010000018">
    <property type="protein sequence ID" value="MFD2867513.1"/>
    <property type="molecule type" value="Genomic_DNA"/>
</dbReference>
<evidence type="ECO:0000259" key="1">
    <source>
        <dbReference type="Pfam" id="PF10552"/>
    </source>
</evidence>
<comment type="caution">
    <text evidence="2">The sequence shown here is derived from an EMBL/GenBank/DDBJ whole genome shotgun (WGS) entry which is preliminary data.</text>
</comment>
<evidence type="ECO:0000313" key="2">
    <source>
        <dbReference type="EMBL" id="MFD2867513.1"/>
    </source>
</evidence>
<organism evidence="2 3">
    <name type="scientific">Kurthia populi</name>
    <dbReference type="NCBI Taxonomy" id="1562132"/>
    <lineage>
        <taxon>Bacteria</taxon>
        <taxon>Bacillati</taxon>
        <taxon>Bacillota</taxon>
        <taxon>Bacilli</taxon>
        <taxon>Bacillales</taxon>
        <taxon>Caryophanaceae</taxon>
        <taxon>Kurthia</taxon>
    </lineage>
</organism>
<keyword evidence="3" id="KW-1185">Reference proteome</keyword>
<name>A0ABW5XWZ9_9BACL</name>
<dbReference type="Pfam" id="PF09669">
    <property type="entry name" value="Phage_pRha"/>
    <property type="match status" value="1"/>
</dbReference>
<protein>
    <submittedName>
        <fullName evidence="2">Rha family transcriptional regulator</fullName>
    </submittedName>
</protein>
<evidence type="ECO:0000313" key="3">
    <source>
        <dbReference type="Proteomes" id="UP001597568"/>
    </source>
</evidence>
<gene>
    <name evidence="2" type="ORF">ACFSY7_03215</name>
</gene>
<proteinExistence type="predicted"/>
<dbReference type="InterPro" id="IPR018878">
    <property type="entry name" value="ORF6C_dom"/>
</dbReference>
<accession>A0ABW5XWZ9</accession>
<dbReference type="Proteomes" id="UP001597568">
    <property type="component" value="Unassembled WGS sequence"/>
</dbReference>
<dbReference type="NCBIfam" id="TIGR02681">
    <property type="entry name" value="phage_pRha"/>
    <property type="match status" value="1"/>
</dbReference>